<reference evidence="7 8" key="1">
    <citation type="submission" date="2020-09" db="EMBL/GenBank/DDBJ databases">
        <title>Characterization and genome sequencing of Ruminiclostridium sp. nov. MA18.</title>
        <authorList>
            <person name="Rettenmaier R."/>
            <person name="Kowollik M.-L."/>
            <person name="Liebl W."/>
            <person name="Zverlov V."/>
        </authorList>
    </citation>
    <scope>NUCLEOTIDE SEQUENCE [LARGE SCALE GENOMIC DNA]</scope>
    <source>
        <strain evidence="7 8">MA18</strain>
    </source>
</reference>
<evidence type="ECO:0000256" key="5">
    <source>
        <dbReference type="SAM" id="Phobius"/>
    </source>
</evidence>
<dbReference type="AlphaFoldDB" id="A0A7H1VL08"/>
<dbReference type="GO" id="GO:0043190">
    <property type="term" value="C:ATP-binding cassette (ABC) transporter complex"/>
    <property type="evidence" value="ECO:0007669"/>
    <property type="project" value="InterPro"/>
</dbReference>
<proteinExistence type="predicted"/>
<dbReference type="Proteomes" id="UP000306409">
    <property type="component" value="Chromosome"/>
</dbReference>
<dbReference type="GO" id="GO:0140359">
    <property type="term" value="F:ABC-type transporter activity"/>
    <property type="evidence" value="ECO:0007669"/>
    <property type="project" value="InterPro"/>
</dbReference>
<dbReference type="PANTHER" id="PTHR43027:SF2">
    <property type="entry name" value="TRANSPORT PERMEASE PROTEIN"/>
    <property type="match status" value="1"/>
</dbReference>
<dbReference type="KEGG" id="rher:EHE19_014435"/>
<evidence type="ECO:0000256" key="2">
    <source>
        <dbReference type="ARBA" id="ARBA00022692"/>
    </source>
</evidence>
<evidence type="ECO:0000256" key="3">
    <source>
        <dbReference type="ARBA" id="ARBA00022989"/>
    </source>
</evidence>
<feature type="transmembrane region" description="Helical" evidence="5">
    <location>
        <begin position="12"/>
        <end position="34"/>
    </location>
</feature>
<keyword evidence="2 5" id="KW-0812">Transmembrane</keyword>
<dbReference type="InterPro" id="IPR000412">
    <property type="entry name" value="ABC_2_transport"/>
</dbReference>
<feature type="transmembrane region" description="Helical" evidence="5">
    <location>
        <begin position="118"/>
        <end position="140"/>
    </location>
</feature>
<dbReference type="PANTHER" id="PTHR43027">
    <property type="entry name" value="DOXORUBICIN RESISTANCE ABC TRANSPORTER PERMEASE PROTEIN DRRC-RELATED"/>
    <property type="match status" value="1"/>
</dbReference>
<evidence type="ECO:0000313" key="7">
    <source>
        <dbReference type="EMBL" id="QNU66070.1"/>
    </source>
</evidence>
<feature type="domain" description="ABC-2 type transporter transmembrane" evidence="6">
    <location>
        <begin position="5"/>
        <end position="196"/>
    </location>
</feature>
<dbReference type="EMBL" id="CP061336">
    <property type="protein sequence ID" value="QNU66070.1"/>
    <property type="molecule type" value="Genomic_DNA"/>
</dbReference>
<feature type="transmembrane region" description="Helical" evidence="5">
    <location>
        <begin position="55"/>
        <end position="82"/>
    </location>
</feature>
<dbReference type="InterPro" id="IPR052902">
    <property type="entry name" value="ABC-2_transporter"/>
</dbReference>
<organism evidence="7 8">
    <name type="scientific">Ruminiclostridium herbifermentans</name>
    <dbReference type="NCBI Taxonomy" id="2488810"/>
    <lineage>
        <taxon>Bacteria</taxon>
        <taxon>Bacillati</taxon>
        <taxon>Bacillota</taxon>
        <taxon>Clostridia</taxon>
        <taxon>Eubacteriales</taxon>
        <taxon>Oscillospiraceae</taxon>
        <taxon>Ruminiclostridium</taxon>
    </lineage>
</organism>
<evidence type="ECO:0000313" key="8">
    <source>
        <dbReference type="Proteomes" id="UP000306409"/>
    </source>
</evidence>
<accession>A0A7H1VL08</accession>
<keyword evidence="3 5" id="KW-1133">Transmembrane helix</keyword>
<name>A0A7H1VL08_9FIRM</name>
<sequence length="228" mass="24940">MPQINGGSTETLIPAMIIFSVIVSTLLGMPNEIVNSRNDGVYRNYKINGISKISTLLVPAISTAVHSFIVSCIIFFTAPMLFDIESKYSLISLLIVFFCVYITCSGIALIIGSISDNTSVTVVLAQIIFLPSMLIGGLMIPTSQLPKSLIKFSELLPTTYAMDLLEALNNINPSKYSSLLSILVLLSVGLIGYIVANYLFRFDVTDKSKKKIIALFVLLPFVINILFL</sequence>
<comment type="subcellular location">
    <subcellularLocation>
        <location evidence="1">Membrane</location>
        <topology evidence="1">Multi-pass membrane protein</topology>
    </subcellularLocation>
</comment>
<evidence type="ECO:0000259" key="6">
    <source>
        <dbReference type="Pfam" id="PF12698"/>
    </source>
</evidence>
<dbReference type="PRINTS" id="PR00164">
    <property type="entry name" value="ABC2TRNSPORT"/>
</dbReference>
<dbReference type="InterPro" id="IPR013525">
    <property type="entry name" value="ABC2_TM"/>
</dbReference>
<gene>
    <name evidence="7" type="ORF">EHE19_014435</name>
</gene>
<protein>
    <submittedName>
        <fullName evidence="7">ABC transporter permease</fullName>
    </submittedName>
</protein>
<keyword evidence="4 5" id="KW-0472">Membrane</keyword>
<feature type="transmembrane region" description="Helical" evidence="5">
    <location>
        <begin position="212"/>
        <end position="227"/>
    </location>
</feature>
<feature type="transmembrane region" description="Helical" evidence="5">
    <location>
        <begin position="88"/>
        <end position="111"/>
    </location>
</feature>
<feature type="transmembrane region" description="Helical" evidence="5">
    <location>
        <begin position="179"/>
        <end position="200"/>
    </location>
</feature>
<keyword evidence="8" id="KW-1185">Reference proteome</keyword>
<evidence type="ECO:0000256" key="1">
    <source>
        <dbReference type="ARBA" id="ARBA00004141"/>
    </source>
</evidence>
<evidence type="ECO:0000256" key="4">
    <source>
        <dbReference type="ARBA" id="ARBA00023136"/>
    </source>
</evidence>
<dbReference type="Pfam" id="PF12698">
    <property type="entry name" value="ABC2_membrane_3"/>
    <property type="match status" value="1"/>
</dbReference>